<gene>
    <name evidence="2" type="ORF">GCM10010302_43020</name>
</gene>
<dbReference type="RefSeq" id="WP_425580225.1">
    <property type="nucleotide sequence ID" value="NZ_BAAABV010000021.1"/>
</dbReference>
<dbReference type="SUPFAM" id="SSF50129">
    <property type="entry name" value="GroES-like"/>
    <property type="match status" value="1"/>
</dbReference>
<evidence type="ECO:0000256" key="1">
    <source>
        <dbReference type="SAM" id="MobiDB-lite"/>
    </source>
</evidence>
<proteinExistence type="predicted"/>
<feature type="region of interest" description="Disordered" evidence="1">
    <location>
        <begin position="1"/>
        <end position="39"/>
    </location>
</feature>
<dbReference type="Gene3D" id="3.90.180.10">
    <property type="entry name" value="Medium-chain alcohol dehydrogenases, catalytic domain"/>
    <property type="match status" value="1"/>
</dbReference>
<feature type="compositionally biased region" description="Low complexity" evidence="1">
    <location>
        <begin position="76"/>
        <end position="85"/>
    </location>
</feature>
<feature type="compositionally biased region" description="Basic and acidic residues" evidence="1">
    <location>
        <begin position="15"/>
        <end position="27"/>
    </location>
</feature>
<accession>A0ABP3F3R9</accession>
<keyword evidence="3" id="KW-1185">Reference proteome</keyword>
<organism evidence="2 3">
    <name type="scientific">Streptomyces polychromogenes</name>
    <dbReference type="NCBI Taxonomy" id="67342"/>
    <lineage>
        <taxon>Bacteria</taxon>
        <taxon>Bacillati</taxon>
        <taxon>Actinomycetota</taxon>
        <taxon>Actinomycetes</taxon>
        <taxon>Kitasatosporales</taxon>
        <taxon>Streptomycetaceae</taxon>
        <taxon>Streptomyces</taxon>
    </lineage>
</organism>
<evidence type="ECO:0000313" key="2">
    <source>
        <dbReference type="EMBL" id="GAA0299856.1"/>
    </source>
</evidence>
<feature type="region of interest" description="Disordered" evidence="1">
    <location>
        <begin position="75"/>
        <end position="99"/>
    </location>
</feature>
<sequence length="99" mass="10467">MPTTVLPRTASEVRLVARPDGLPEPHHFTVARTPLPEPGPDRVLVRNDHFLVFPGLRTLIGGETACPCPCYSPGTPSSAPPWARCSPPPPTAHCAPATG</sequence>
<name>A0ABP3F3R9_9ACTN</name>
<protein>
    <submittedName>
        <fullName evidence="2">Uncharacterized protein</fullName>
    </submittedName>
</protein>
<dbReference type="EMBL" id="BAAABV010000021">
    <property type="protein sequence ID" value="GAA0299856.1"/>
    <property type="molecule type" value="Genomic_DNA"/>
</dbReference>
<comment type="caution">
    <text evidence="2">The sequence shown here is derived from an EMBL/GenBank/DDBJ whole genome shotgun (WGS) entry which is preliminary data.</text>
</comment>
<dbReference type="Proteomes" id="UP001501867">
    <property type="component" value="Unassembled WGS sequence"/>
</dbReference>
<reference evidence="3" key="1">
    <citation type="journal article" date="2019" name="Int. J. Syst. Evol. Microbiol.">
        <title>The Global Catalogue of Microorganisms (GCM) 10K type strain sequencing project: providing services to taxonomists for standard genome sequencing and annotation.</title>
        <authorList>
            <consortium name="The Broad Institute Genomics Platform"/>
            <consortium name="The Broad Institute Genome Sequencing Center for Infectious Disease"/>
            <person name="Wu L."/>
            <person name="Ma J."/>
        </authorList>
    </citation>
    <scope>NUCLEOTIDE SEQUENCE [LARGE SCALE GENOMIC DNA]</scope>
    <source>
        <strain evidence="3">JCM 4505</strain>
    </source>
</reference>
<dbReference type="InterPro" id="IPR011032">
    <property type="entry name" value="GroES-like_sf"/>
</dbReference>
<evidence type="ECO:0000313" key="3">
    <source>
        <dbReference type="Proteomes" id="UP001501867"/>
    </source>
</evidence>